<keyword evidence="5" id="KW-0378">Hydrolase</keyword>
<dbReference type="InterPro" id="IPR008201">
    <property type="entry name" value="HepT-like"/>
</dbReference>
<evidence type="ECO:0000313" key="6">
    <source>
        <dbReference type="EMBL" id="CAG2155382.1"/>
    </source>
</evidence>
<evidence type="ECO:0000256" key="1">
    <source>
        <dbReference type="ARBA" id="ARBA00022553"/>
    </source>
</evidence>
<keyword evidence="2" id="KW-1277">Toxin-antitoxin system</keyword>
<reference evidence="6 7" key="1">
    <citation type="submission" date="2021-03" db="EMBL/GenBank/DDBJ databases">
        <authorList>
            <person name="Peeters C."/>
        </authorList>
    </citation>
    <scope>NUCLEOTIDE SEQUENCE [LARGE SCALE GENOMIC DNA]</scope>
    <source>
        <strain evidence="6 7">LMG 26411</strain>
    </source>
</reference>
<dbReference type="EMBL" id="CAJPVI010000033">
    <property type="protein sequence ID" value="CAG2155382.1"/>
    <property type="molecule type" value="Genomic_DNA"/>
</dbReference>
<evidence type="ECO:0000256" key="5">
    <source>
        <dbReference type="ARBA" id="ARBA00022801"/>
    </source>
</evidence>
<dbReference type="PANTHER" id="PTHR34139">
    <property type="entry name" value="UPF0331 PROTEIN MJ0127"/>
    <property type="match status" value="1"/>
</dbReference>
<dbReference type="RefSeq" id="WP_211955837.1">
    <property type="nucleotide sequence ID" value="NZ_CAJPVI010000033.1"/>
</dbReference>
<gene>
    <name evidence="6" type="ORF">LMG26411_04919</name>
</gene>
<proteinExistence type="predicted"/>
<evidence type="ECO:0000256" key="3">
    <source>
        <dbReference type="ARBA" id="ARBA00022722"/>
    </source>
</evidence>
<name>A0ABN7QAV6_9BURK</name>
<keyword evidence="4" id="KW-0547">Nucleotide-binding</keyword>
<dbReference type="SUPFAM" id="SSF81593">
    <property type="entry name" value="Nucleotidyltransferase substrate binding subunit/domain"/>
    <property type="match status" value="1"/>
</dbReference>
<evidence type="ECO:0000313" key="7">
    <source>
        <dbReference type="Proteomes" id="UP000672657"/>
    </source>
</evidence>
<evidence type="ECO:0000256" key="2">
    <source>
        <dbReference type="ARBA" id="ARBA00022649"/>
    </source>
</evidence>
<evidence type="ECO:0000256" key="4">
    <source>
        <dbReference type="ARBA" id="ARBA00022741"/>
    </source>
</evidence>
<sequence>MNKALRVRDYLGHILKAIERIERYTEDMDLAVFLNNELVQDAVIRNIEIIGEASNNVLKGDPEFAARHYEIPWLVIYTMRNRVSHGYDKVDFEIVWNMIRRDLPDLRRRIAGLRH</sequence>
<comment type="caution">
    <text evidence="6">The sequence shown here is derived from an EMBL/GenBank/DDBJ whole genome shotgun (WGS) entry which is preliminary data.</text>
</comment>
<accession>A0ABN7QAV6</accession>
<keyword evidence="1" id="KW-0597">Phosphoprotein</keyword>
<evidence type="ECO:0008006" key="8">
    <source>
        <dbReference type="Google" id="ProtNLM"/>
    </source>
</evidence>
<organism evidence="6 7">
    <name type="scientific">Cupriavidus numazuensis</name>
    <dbReference type="NCBI Taxonomy" id="221992"/>
    <lineage>
        <taxon>Bacteria</taxon>
        <taxon>Pseudomonadati</taxon>
        <taxon>Pseudomonadota</taxon>
        <taxon>Betaproteobacteria</taxon>
        <taxon>Burkholderiales</taxon>
        <taxon>Burkholderiaceae</taxon>
        <taxon>Cupriavidus</taxon>
    </lineage>
</organism>
<dbReference type="Pfam" id="PF01934">
    <property type="entry name" value="HepT-like"/>
    <property type="match status" value="1"/>
</dbReference>
<keyword evidence="3" id="KW-0540">Nuclease</keyword>
<dbReference type="Proteomes" id="UP000672657">
    <property type="component" value="Unassembled WGS sequence"/>
</dbReference>
<protein>
    <recommendedName>
        <fullName evidence="8">DUF86 domain-containing protein</fullName>
    </recommendedName>
</protein>
<dbReference type="PANTHER" id="PTHR34139:SF1">
    <property type="entry name" value="RNASE MJ1380-RELATED"/>
    <property type="match status" value="1"/>
</dbReference>
<dbReference type="InterPro" id="IPR051813">
    <property type="entry name" value="HepT_RNase_toxin"/>
</dbReference>
<keyword evidence="7" id="KW-1185">Reference proteome</keyword>